<keyword evidence="2" id="KW-0813">Transport</keyword>
<keyword evidence="7" id="KW-0675">Receptor</keyword>
<comment type="subcellular location">
    <subcellularLocation>
        <location evidence="1">Membrane</location>
        <topology evidence="1">Multi-pass membrane protein</topology>
    </subcellularLocation>
</comment>
<dbReference type="Gene3D" id="3.40.190.10">
    <property type="entry name" value="Periplasmic binding protein-like II"/>
    <property type="match status" value="1"/>
</dbReference>
<organism evidence="13 14">
    <name type="scientific">Adiantum capillus-veneris</name>
    <name type="common">Maidenhair fern</name>
    <dbReference type="NCBI Taxonomy" id="13818"/>
    <lineage>
        <taxon>Eukaryota</taxon>
        <taxon>Viridiplantae</taxon>
        <taxon>Streptophyta</taxon>
        <taxon>Embryophyta</taxon>
        <taxon>Tracheophyta</taxon>
        <taxon>Polypodiopsida</taxon>
        <taxon>Polypodiidae</taxon>
        <taxon>Polypodiales</taxon>
        <taxon>Pteridineae</taxon>
        <taxon>Pteridaceae</taxon>
        <taxon>Vittarioideae</taxon>
        <taxon>Adiantum</taxon>
    </lineage>
</organism>
<evidence type="ECO:0000256" key="4">
    <source>
        <dbReference type="ARBA" id="ARBA00022989"/>
    </source>
</evidence>
<evidence type="ECO:0000256" key="2">
    <source>
        <dbReference type="ARBA" id="ARBA00022448"/>
    </source>
</evidence>
<keyword evidence="5" id="KW-0406">Ion transport</keyword>
<feature type="domain" description="Ionotropic glutamate receptor L-glutamate and glycine-binding" evidence="12">
    <location>
        <begin position="77"/>
        <end position="173"/>
    </location>
</feature>
<proteinExistence type="predicted"/>
<gene>
    <name evidence="13" type="ORF">GOP47_0008729</name>
</gene>
<keyword evidence="6 11" id="KW-0472">Membrane</keyword>
<keyword evidence="14" id="KW-1185">Reference proteome</keyword>
<reference evidence="13" key="1">
    <citation type="submission" date="2021-01" db="EMBL/GenBank/DDBJ databases">
        <title>Adiantum capillus-veneris genome.</title>
        <authorList>
            <person name="Fang Y."/>
            <person name="Liao Q."/>
        </authorList>
    </citation>
    <scope>NUCLEOTIDE SEQUENCE</scope>
    <source>
        <strain evidence="13">H3</strain>
        <tissue evidence="13">Leaf</tissue>
    </source>
</reference>
<comment type="caution">
    <text evidence="13">The sequence shown here is derived from an EMBL/GenBank/DDBJ whole genome shotgun (WGS) entry which is preliminary data.</text>
</comment>
<evidence type="ECO:0000259" key="12">
    <source>
        <dbReference type="Pfam" id="PF10613"/>
    </source>
</evidence>
<dbReference type="GO" id="GO:0015276">
    <property type="term" value="F:ligand-gated monoatomic ion channel activity"/>
    <property type="evidence" value="ECO:0007669"/>
    <property type="project" value="InterPro"/>
</dbReference>
<evidence type="ECO:0000256" key="7">
    <source>
        <dbReference type="ARBA" id="ARBA00023170"/>
    </source>
</evidence>
<name>A0A9D4UZ76_ADICA</name>
<dbReference type="Proteomes" id="UP000886520">
    <property type="component" value="Chromosome 8"/>
</dbReference>
<keyword evidence="3 11" id="KW-0812">Transmembrane</keyword>
<dbReference type="SUPFAM" id="SSF53850">
    <property type="entry name" value="Periplasmic binding protein-like II"/>
    <property type="match status" value="1"/>
</dbReference>
<evidence type="ECO:0000256" key="1">
    <source>
        <dbReference type="ARBA" id="ARBA00004141"/>
    </source>
</evidence>
<evidence type="ECO:0000313" key="13">
    <source>
        <dbReference type="EMBL" id="KAI5076664.1"/>
    </source>
</evidence>
<dbReference type="InterPro" id="IPR019594">
    <property type="entry name" value="Glu/Gly-bd"/>
</dbReference>
<keyword evidence="9" id="KW-1071">Ligand-gated ion channel</keyword>
<accession>A0A9D4UZ76</accession>
<keyword evidence="10" id="KW-0407">Ion channel</keyword>
<dbReference type="Pfam" id="PF10613">
    <property type="entry name" value="Lig_chan-Glu_bd"/>
    <property type="match status" value="1"/>
</dbReference>
<dbReference type="EMBL" id="JABFUD020000008">
    <property type="protein sequence ID" value="KAI5076664.1"/>
    <property type="molecule type" value="Genomic_DNA"/>
</dbReference>
<evidence type="ECO:0000256" key="10">
    <source>
        <dbReference type="ARBA" id="ARBA00023303"/>
    </source>
</evidence>
<dbReference type="PANTHER" id="PTHR18966">
    <property type="entry name" value="IONOTROPIC GLUTAMATE RECEPTOR"/>
    <property type="match status" value="1"/>
</dbReference>
<evidence type="ECO:0000256" key="8">
    <source>
        <dbReference type="ARBA" id="ARBA00023180"/>
    </source>
</evidence>
<dbReference type="GO" id="GO:0016020">
    <property type="term" value="C:membrane"/>
    <property type="evidence" value="ECO:0007669"/>
    <property type="project" value="UniProtKB-SubCell"/>
</dbReference>
<keyword evidence="4 11" id="KW-1133">Transmembrane helix</keyword>
<dbReference type="AlphaFoldDB" id="A0A9D4UZ76"/>
<dbReference type="InterPro" id="IPR015683">
    <property type="entry name" value="Ionotropic_Glu_rcpt"/>
</dbReference>
<evidence type="ECO:0000256" key="11">
    <source>
        <dbReference type="SAM" id="Phobius"/>
    </source>
</evidence>
<keyword evidence="8" id="KW-0325">Glycoprotein</keyword>
<protein>
    <recommendedName>
        <fullName evidence="12">Ionotropic glutamate receptor L-glutamate and glycine-binding domain-containing protein</fullName>
    </recommendedName>
</protein>
<sequence length="233" mass="25320">MQSSTSPARSARVVTLSIKLAGVWLLVSCTCAITAGAPDNERSCPATPLSPVMAATKEQAQLKVLVPNIRSLRQFVNCSDPARVRGFCIDVFEMALSILLPSSSASPNMSIHYSCFNFTGNASSGPTYNDMVDLVANGTYDAVVGDVTIGSSRSSKVDFTHHYMESGVVILGKIAYEATPLWLFFGWPFSLRMWCTILGAFFFAGFLVCSLERKDNPEFAQGSLGQRAYKISW</sequence>
<evidence type="ECO:0000256" key="9">
    <source>
        <dbReference type="ARBA" id="ARBA00023286"/>
    </source>
</evidence>
<evidence type="ECO:0000313" key="14">
    <source>
        <dbReference type="Proteomes" id="UP000886520"/>
    </source>
</evidence>
<evidence type="ECO:0000256" key="3">
    <source>
        <dbReference type="ARBA" id="ARBA00022692"/>
    </source>
</evidence>
<evidence type="ECO:0000256" key="5">
    <source>
        <dbReference type="ARBA" id="ARBA00023065"/>
    </source>
</evidence>
<feature type="transmembrane region" description="Helical" evidence="11">
    <location>
        <begin position="191"/>
        <end position="211"/>
    </location>
</feature>
<evidence type="ECO:0000256" key="6">
    <source>
        <dbReference type="ARBA" id="ARBA00023136"/>
    </source>
</evidence>
<dbReference type="OrthoDB" id="5984008at2759"/>